<comment type="subcellular location">
    <subcellularLocation>
        <location evidence="1">Nucleus</location>
        <location evidence="1">Nucleolus</location>
    </subcellularLocation>
</comment>
<evidence type="ECO:0000256" key="1">
    <source>
        <dbReference type="ARBA" id="ARBA00004604"/>
    </source>
</evidence>
<evidence type="ECO:0000256" key="5">
    <source>
        <dbReference type="ARBA" id="ARBA00023242"/>
    </source>
</evidence>
<protein>
    <recommendedName>
        <fullName evidence="10">U3 small nucleolar RNA-associated protein 18 homolog</fullName>
    </recommendedName>
</protein>
<dbReference type="GO" id="GO:0034388">
    <property type="term" value="C:Pwp2p-containing subcomplex of 90S preribosome"/>
    <property type="evidence" value="ECO:0007669"/>
    <property type="project" value="TreeGrafter"/>
</dbReference>
<dbReference type="EMBL" id="OV725079">
    <property type="protein sequence ID" value="CAH1396010.1"/>
    <property type="molecule type" value="Genomic_DNA"/>
</dbReference>
<keyword evidence="9" id="KW-1185">Reference proteome</keyword>
<dbReference type="AlphaFoldDB" id="A0A9P0MI56"/>
<dbReference type="Gene3D" id="2.130.10.10">
    <property type="entry name" value="YVTN repeat-like/Quinoprotein amine dehydrogenase"/>
    <property type="match status" value="1"/>
</dbReference>
<keyword evidence="2" id="KW-0698">rRNA processing</keyword>
<dbReference type="Pfam" id="PF00400">
    <property type="entry name" value="WD40"/>
    <property type="match status" value="1"/>
</dbReference>
<feature type="region of interest" description="Disordered" evidence="7">
    <location>
        <begin position="59"/>
        <end position="80"/>
    </location>
</feature>
<evidence type="ECO:0008006" key="10">
    <source>
        <dbReference type="Google" id="ProtNLM"/>
    </source>
</evidence>
<sequence>MESDDETNCKRKRKVPIQNLGGKRKKIIDLVDAEKERLEKLVLGDASYMLRNLGVGDNDSGVEDSLSADEAGRQPAWEDEDDLGISTSEELLTNEDRLRKKFSQTFGQPSWARLSQESVHVKSDEDTLLLRSSGNLITKPTYLPRNIINVKRLASLNSETRNEGPILKCVEFHPTSTVALVAGLSGTASIFQVDGLANNKLSSIQFERFPIRCGHFSADGKQFIVGSQHHSYFYVYDMMEGSTMKIITHHNMEQTNMKNFEVSPDGRLIAVAGRFGQIHLLSAASKEWIADISMNGNVKSLSFSPDGCFLYSHGDLGEVYVWDMNSRSLVTKFVDDGILVGTSMAASYDYLATGSSWGVVNLYERPEKSGTPPKPLKAFMNLVTQVTSLKFNSTQQILAMASDEKDNHVKLAHLPSMTVYNNFPSFTSQLGRIQAFDFSPSSGYFSCANSKSTAFLYRLRHYGNY</sequence>
<dbReference type="InterPro" id="IPR015943">
    <property type="entry name" value="WD40/YVTN_repeat-like_dom_sf"/>
</dbReference>
<evidence type="ECO:0000256" key="2">
    <source>
        <dbReference type="ARBA" id="ARBA00022552"/>
    </source>
</evidence>
<evidence type="ECO:0000313" key="8">
    <source>
        <dbReference type="EMBL" id="CAH1396010.1"/>
    </source>
</evidence>
<comment type="similarity">
    <text evidence="6">Belongs to the WD repeat UTP18 family.</text>
</comment>
<reference evidence="8" key="1">
    <citation type="submission" date="2022-01" db="EMBL/GenBank/DDBJ databases">
        <authorList>
            <person name="King R."/>
        </authorList>
    </citation>
    <scope>NUCLEOTIDE SEQUENCE</scope>
</reference>
<dbReference type="PANTHER" id="PTHR18359:SF0">
    <property type="entry name" value="U3 SMALL NUCLEOLAR RNA-ASSOCIATED PROTEIN 18 HOMOLOG"/>
    <property type="match status" value="1"/>
</dbReference>
<evidence type="ECO:0000313" key="9">
    <source>
        <dbReference type="Proteomes" id="UP001152798"/>
    </source>
</evidence>
<name>A0A9P0MI56_NEZVI</name>
<keyword evidence="3" id="KW-0853">WD repeat</keyword>
<evidence type="ECO:0000256" key="6">
    <source>
        <dbReference type="ARBA" id="ARBA00025767"/>
    </source>
</evidence>
<dbReference type="SMART" id="SM00320">
    <property type="entry name" value="WD40"/>
    <property type="match status" value="6"/>
</dbReference>
<dbReference type="Proteomes" id="UP001152798">
    <property type="component" value="Chromosome 3"/>
</dbReference>
<dbReference type="InterPro" id="IPR036322">
    <property type="entry name" value="WD40_repeat_dom_sf"/>
</dbReference>
<accession>A0A9P0MI56</accession>
<proteinExistence type="inferred from homology"/>
<keyword evidence="4" id="KW-0677">Repeat</keyword>
<dbReference type="PANTHER" id="PTHR18359">
    <property type="entry name" value="WD-REPEAT PROTEIN-RELATED"/>
    <property type="match status" value="1"/>
</dbReference>
<dbReference type="OrthoDB" id="1935146at2759"/>
<evidence type="ECO:0000256" key="3">
    <source>
        <dbReference type="ARBA" id="ARBA00022574"/>
    </source>
</evidence>
<dbReference type="GO" id="GO:0006364">
    <property type="term" value="P:rRNA processing"/>
    <property type="evidence" value="ECO:0007669"/>
    <property type="project" value="UniProtKB-KW"/>
</dbReference>
<gene>
    <name evidence="8" type="ORF">NEZAVI_LOCUS6163</name>
</gene>
<organism evidence="8 9">
    <name type="scientific">Nezara viridula</name>
    <name type="common">Southern green stink bug</name>
    <name type="synonym">Cimex viridulus</name>
    <dbReference type="NCBI Taxonomy" id="85310"/>
    <lineage>
        <taxon>Eukaryota</taxon>
        <taxon>Metazoa</taxon>
        <taxon>Ecdysozoa</taxon>
        <taxon>Arthropoda</taxon>
        <taxon>Hexapoda</taxon>
        <taxon>Insecta</taxon>
        <taxon>Pterygota</taxon>
        <taxon>Neoptera</taxon>
        <taxon>Paraneoptera</taxon>
        <taxon>Hemiptera</taxon>
        <taxon>Heteroptera</taxon>
        <taxon>Panheteroptera</taxon>
        <taxon>Pentatomomorpha</taxon>
        <taxon>Pentatomoidea</taxon>
        <taxon>Pentatomidae</taxon>
        <taxon>Pentatominae</taxon>
        <taxon>Nezara</taxon>
    </lineage>
</organism>
<dbReference type="InterPro" id="IPR045161">
    <property type="entry name" value="Utp18"/>
</dbReference>
<evidence type="ECO:0000256" key="7">
    <source>
        <dbReference type="SAM" id="MobiDB-lite"/>
    </source>
</evidence>
<dbReference type="SUPFAM" id="SSF50978">
    <property type="entry name" value="WD40 repeat-like"/>
    <property type="match status" value="1"/>
</dbReference>
<dbReference type="GO" id="GO:0032040">
    <property type="term" value="C:small-subunit processome"/>
    <property type="evidence" value="ECO:0007669"/>
    <property type="project" value="TreeGrafter"/>
</dbReference>
<keyword evidence="5" id="KW-0539">Nucleus</keyword>
<dbReference type="InterPro" id="IPR001680">
    <property type="entry name" value="WD40_rpt"/>
</dbReference>
<evidence type="ECO:0000256" key="4">
    <source>
        <dbReference type="ARBA" id="ARBA00022737"/>
    </source>
</evidence>